<keyword evidence="4" id="KW-1185">Reference proteome</keyword>
<dbReference type="RefSeq" id="WP_386731759.1">
    <property type="nucleotide sequence ID" value="NZ_JBHSTP010000003.1"/>
</dbReference>
<proteinExistence type="predicted"/>
<keyword evidence="2" id="KW-0812">Transmembrane</keyword>
<evidence type="ECO:0000313" key="3">
    <source>
        <dbReference type="EMBL" id="MFC6356778.1"/>
    </source>
</evidence>
<evidence type="ECO:0000256" key="1">
    <source>
        <dbReference type="SAM" id="MobiDB-lite"/>
    </source>
</evidence>
<dbReference type="EMBL" id="JBHSTP010000003">
    <property type="protein sequence ID" value="MFC6356778.1"/>
    <property type="molecule type" value="Genomic_DNA"/>
</dbReference>
<sequence>MSTLKHPVGRQSSKVYWRRRLLVGLGLLAVIVVVVLIVVRPGSSSGAPEPGATGGVSTSTPSGTTPPDGSTIPTENTEVEGAACDPKKVRVEAITDQVDYDPGEQPKLSLTITNTGSKACVIDAGTSKQVFTVKSGDEVYWLSTDCQQNPVDAQVSLEPGKAISSSTPIGWDRTRSAPETCDATDRPVVPAGGASYYLAVSVDGIESADPKQFLLY</sequence>
<reference evidence="4" key="1">
    <citation type="journal article" date="2019" name="Int. J. Syst. Evol. Microbiol.">
        <title>The Global Catalogue of Microorganisms (GCM) 10K type strain sequencing project: providing services to taxonomists for standard genome sequencing and annotation.</title>
        <authorList>
            <consortium name="The Broad Institute Genomics Platform"/>
            <consortium name="The Broad Institute Genome Sequencing Center for Infectious Disease"/>
            <person name="Wu L."/>
            <person name="Ma J."/>
        </authorList>
    </citation>
    <scope>NUCLEOTIDE SEQUENCE [LARGE SCALE GENOMIC DNA]</scope>
    <source>
        <strain evidence="4">CCUG 43304</strain>
    </source>
</reference>
<name>A0ABW1VG60_9MICO</name>
<evidence type="ECO:0000256" key="2">
    <source>
        <dbReference type="SAM" id="Phobius"/>
    </source>
</evidence>
<feature type="region of interest" description="Disordered" evidence="1">
    <location>
        <begin position="43"/>
        <end position="79"/>
    </location>
</feature>
<feature type="compositionally biased region" description="Low complexity" evidence="1">
    <location>
        <begin position="55"/>
        <end position="74"/>
    </location>
</feature>
<comment type="caution">
    <text evidence="3">The sequence shown here is derived from an EMBL/GenBank/DDBJ whole genome shotgun (WGS) entry which is preliminary data.</text>
</comment>
<evidence type="ECO:0000313" key="4">
    <source>
        <dbReference type="Proteomes" id="UP001596306"/>
    </source>
</evidence>
<keyword evidence="2" id="KW-0472">Membrane</keyword>
<keyword evidence="2" id="KW-1133">Transmembrane helix</keyword>
<dbReference type="Proteomes" id="UP001596306">
    <property type="component" value="Unassembled WGS sequence"/>
</dbReference>
<gene>
    <name evidence="3" type="ORF">ACFQB0_11745</name>
</gene>
<organism evidence="3 4">
    <name type="scientific">Luethyella okanaganae</name>
    <dbReference type="NCBI Taxonomy" id="69372"/>
    <lineage>
        <taxon>Bacteria</taxon>
        <taxon>Bacillati</taxon>
        <taxon>Actinomycetota</taxon>
        <taxon>Actinomycetes</taxon>
        <taxon>Micrococcales</taxon>
        <taxon>Microbacteriaceae</taxon>
        <taxon>Luethyella</taxon>
    </lineage>
</organism>
<protein>
    <recommendedName>
        <fullName evidence="5">DUF4232 domain-containing protein</fullName>
    </recommendedName>
</protein>
<evidence type="ECO:0008006" key="5">
    <source>
        <dbReference type="Google" id="ProtNLM"/>
    </source>
</evidence>
<accession>A0ABW1VG60</accession>
<feature type="transmembrane region" description="Helical" evidence="2">
    <location>
        <begin position="21"/>
        <end position="39"/>
    </location>
</feature>